<dbReference type="OrthoDB" id="828261at2"/>
<proteinExistence type="predicted"/>
<evidence type="ECO:0000313" key="4">
    <source>
        <dbReference type="Proteomes" id="UP000036847"/>
    </source>
</evidence>
<evidence type="ECO:0000313" key="3">
    <source>
        <dbReference type="EMBL" id="RHH08450.1"/>
    </source>
</evidence>
<accession>A0A081TW97</accession>
<evidence type="ECO:0000313" key="1">
    <source>
        <dbReference type="EMBL" id="QCQ46822.1"/>
    </source>
</evidence>
<evidence type="ECO:0000313" key="2">
    <source>
        <dbReference type="EMBL" id="RGV59042.1"/>
    </source>
</evidence>
<name>A0A081TW97_BACFG</name>
<reference evidence="1 4" key="3">
    <citation type="submission" date="2019-03" db="EMBL/GenBank/DDBJ databases">
        <title>Complete genome assembly of MDR B. fragilis.</title>
        <authorList>
            <person name="Sydenham T.V."/>
            <person name="Hasman H."/>
            <person name="Justesen U.S."/>
        </authorList>
    </citation>
    <scope>NUCLEOTIDE SEQUENCE [LARGE SCALE GENOMIC DNA]</scope>
    <source>
        <strain evidence="1 4">DCMSKEJBY0001B</strain>
    </source>
</reference>
<dbReference type="EMBL" id="CP036546">
    <property type="protein sequence ID" value="QCQ46822.1"/>
    <property type="molecule type" value="Genomic_DNA"/>
</dbReference>
<evidence type="ECO:0000313" key="5">
    <source>
        <dbReference type="Proteomes" id="UP000266644"/>
    </source>
</evidence>
<dbReference type="InterPro" id="IPR025316">
    <property type="entry name" value="DUF4221"/>
</dbReference>
<dbReference type="Proteomes" id="UP000266644">
    <property type="component" value="Unassembled WGS sequence"/>
</dbReference>
<dbReference type="EMBL" id="QRJE01000029">
    <property type="protein sequence ID" value="RHH08450.1"/>
    <property type="molecule type" value="Genomic_DNA"/>
</dbReference>
<sequence>MIMIRSFVFVVLLGIVVGSCQQDKKTVIHRTDDYTLVAKEDKCFPLDSETVQLSDYLQLIYMDGKLVFSFINNYDNSIVLYDYGTVKNMGKIKFEQEGSNGVGSITSYLFLNKDSIYLYDRMTRYLYLTNDSSHVKDKKRIDIVRRLKGDSIFAPSELFPRTNSPILKIGDELLLSGTLFYEFEGENDSNRPVMAFYNLQKNTIRYSDSYPSMYHSGNWGGSFTYRFPYYTLSPNNELVISFAADHNIRVHHVDSLQYHEFYAGTKEDIVIEPVEKSLDFEHFSPEADRDHYVHSLNYGCIHYDSYREVYYRLAGHPDSSIDPKEGVLRKPMSVTILDKNFQIVGETMLPQELYLLNQCFVGPDGFHIQVESEDDDIMRFKTFELLKL</sequence>
<gene>
    <name evidence="3" type="ORF">DW228_17225</name>
    <name evidence="2" type="ORF">DWW08_03850</name>
    <name evidence="1" type="ORF">EC80_019315</name>
</gene>
<reference evidence="1" key="1">
    <citation type="book" date="2014" name="THE 24TH EUROPEAN CONGRESS OF CLINICAL MICROBIOLOGY AND INFECTIOUS DISEASES" publisher="ECCMID 2014" city="Barcelona, Spain">
        <title>Identification of resistance genes in three multidrug-resistant Bacteroides fragilis isolates by whole genome sequencing.</title>
        <editorList>
            <person name="Unknown"/>
            <person name="A."/>
        </editorList>
        <authorList>
            <person name="Sydenham T.V."/>
            <person name="Hasman H."/>
            <person name="Wang M."/>
            <person name="Soki J."/>
            <person name="Nagy E."/>
            <person name="Justesen U.S."/>
        </authorList>
    </citation>
    <scope>NUCLEOTIDE SEQUENCE</scope>
    <source>
        <strain evidence="1">DCMSKEJBY0001B</strain>
    </source>
</reference>
<dbReference type="AlphaFoldDB" id="A0A081TW97"/>
<dbReference type="EMBL" id="QRZH01000002">
    <property type="protein sequence ID" value="RGV59042.1"/>
    <property type="molecule type" value="Genomic_DNA"/>
</dbReference>
<evidence type="ECO:0000313" key="6">
    <source>
        <dbReference type="Proteomes" id="UP000286270"/>
    </source>
</evidence>
<reference evidence="5 6" key="2">
    <citation type="submission" date="2018-08" db="EMBL/GenBank/DDBJ databases">
        <title>A genome reference for cultivated species of the human gut microbiota.</title>
        <authorList>
            <person name="Zou Y."/>
            <person name="Xue W."/>
            <person name="Luo G."/>
        </authorList>
    </citation>
    <scope>NUCLEOTIDE SEQUENCE [LARGE SCALE GENOMIC DNA]</scope>
    <source>
        <strain evidence="2 6">AF14-26</strain>
        <strain evidence="3 5">AM18-6</strain>
    </source>
</reference>
<dbReference type="PROSITE" id="PS51257">
    <property type="entry name" value="PROKAR_LIPOPROTEIN"/>
    <property type="match status" value="1"/>
</dbReference>
<dbReference type="Pfam" id="PF13970">
    <property type="entry name" value="DUF4221"/>
    <property type="match status" value="1"/>
</dbReference>
<dbReference type="RefSeq" id="WP_032535768.1">
    <property type="nucleotide sequence ID" value="NZ_CAXSXC010000008.1"/>
</dbReference>
<organism evidence="3 5">
    <name type="scientific">Bacteroides fragilis</name>
    <dbReference type="NCBI Taxonomy" id="817"/>
    <lineage>
        <taxon>Bacteria</taxon>
        <taxon>Pseudomonadati</taxon>
        <taxon>Bacteroidota</taxon>
        <taxon>Bacteroidia</taxon>
        <taxon>Bacteroidales</taxon>
        <taxon>Bacteroidaceae</taxon>
        <taxon>Bacteroides</taxon>
    </lineage>
</organism>
<dbReference type="GeneID" id="99672452"/>
<dbReference type="Proteomes" id="UP000036847">
    <property type="component" value="Chromosome"/>
</dbReference>
<protein>
    <submittedName>
        <fullName evidence="3">DUF4221 domain-containing protein</fullName>
    </submittedName>
</protein>
<dbReference type="Proteomes" id="UP000286270">
    <property type="component" value="Unassembled WGS sequence"/>
</dbReference>